<proteinExistence type="predicted"/>
<organism evidence="1 2">
    <name type="scientific">Agaribacillus aureus</name>
    <dbReference type="NCBI Taxonomy" id="3051825"/>
    <lineage>
        <taxon>Bacteria</taxon>
        <taxon>Pseudomonadati</taxon>
        <taxon>Bacteroidota</taxon>
        <taxon>Cytophagia</taxon>
        <taxon>Cytophagales</taxon>
        <taxon>Splendidivirgaceae</taxon>
        <taxon>Agaribacillus</taxon>
    </lineage>
</organism>
<dbReference type="Proteomes" id="UP001172083">
    <property type="component" value="Unassembled WGS sequence"/>
</dbReference>
<name>A0ABT8LI08_9BACT</name>
<dbReference type="EMBL" id="JAUJEB010000016">
    <property type="protein sequence ID" value="MDN5217422.1"/>
    <property type="molecule type" value="Genomic_DNA"/>
</dbReference>
<keyword evidence="2" id="KW-1185">Reference proteome</keyword>
<evidence type="ECO:0000313" key="1">
    <source>
        <dbReference type="EMBL" id="MDN5217422.1"/>
    </source>
</evidence>
<sequence>MKTLILSISMILSGSISYADCSEWYKGSVRMSGGKVVEGSIRYCLDYDLVLLKKEEQVITLSPRKVDGFVVFDHTMEVPKSFHSLPFEGLNGYIRKCFFELLYHGRISLLNREYEILVAEDEEYFQALADKYYIMDEDGVVRDFSGSRKELLRYMKKKADSVSTFITEKQLDISQREDLMVVFSYYHSIQQ</sequence>
<protein>
    <submittedName>
        <fullName evidence="1">Uncharacterized protein</fullName>
    </submittedName>
</protein>
<reference evidence="1" key="1">
    <citation type="submission" date="2023-06" db="EMBL/GenBank/DDBJ databases">
        <title>Genomic of Agaribacillus aureum.</title>
        <authorList>
            <person name="Wang G."/>
        </authorList>
    </citation>
    <scope>NUCLEOTIDE SEQUENCE</scope>
    <source>
        <strain evidence="1">BMA12</strain>
    </source>
</reference>
<evidence type="ECO:0000313" key="2">
    <source>
        <dbReference type="Proteomes" id="UP001172083"/>
    </source>
</evidence>
<comment type="caution">
    <text evidence="1">The sequence shown here is derived from an EMBL/GenBank/DDBJ whole genome shotgun (WGS) entry which is preliminary data.</text>
</comment>
<gene>
    <name evidence="1" type="ORF">QQ020_35435</name>
</gene>
<dbReference type="RefSeq" id="WP_346762759.1">
    <property type="nucleotide sequence ID" value="NZ_JAUJEB010000016.1"/>
</dbReference>
<accession>A0ABT8LI08</accession>